<dbReference type="GO" id="GO:0005886">
    <property type="term" value="C:plasma membrane"/>
    <property type="evidence" value="ECO:0007669"/>
    <property type="project" value="TreeGrafter"/>
</dbReference>
<feature type="transmembrane region" description="Helical" evidence="3">
    <location>
        <begin position="645"/>
        <end position="667"/>
    </location>
</feature>
<evidence type="ECO:0000313" key="6">
    <source>
        <dbReference type="Proteomes" id="UP000009168"/>
    </source>
</evidence>
<feature type="region of interest" description="Disordered" evidence="2">
    <location>
        <begin position="1"/>
        <end position="41"/>
    </location>
</feature>
<dbReference type="EMBL" id="GG662539">
    <property type="protein sequence ID" value="EAS02382.2"/>
    <property type="molecule type" value="Genomic_DNA"/>
</dbReference>
<dbReference type="HOGENOM" id="CLU_267429_0_0_1"/>
<feature type="domain" description="CSC1/OSCA1-like cytosolic" evidence="4">
    <location>
        <begin position="296"/>
        <end position="632"/>
    </location>
</feature>
<feature type="region of interest" description="Disordered" evidence="2">
    <location>
        <begin position="1148"/>
        <end position="1177"/>
    </location>
</feature>
<keyword evidence="3" id="KW-0472">Membrane</keyword>
<keyword evidence="6" id="KW-1185">Reference proteome</keyword>
<dbReference type="STRING" id="312017.Q241C6"/>
<feature type="transmembrane region" description="Helical" evidence="3">
    <location>
        <begin position="731"/>
        <end position="749"/>
    </location>
</feature>
<dbReference type="eggNOG" id="ENOG502SEJF">
    <property type="taxonomic scope" value="Eukaryota"/>
</dbReference>
<keyword evidence="3" id="KW-0812">Transmembrane</keyword>
<dbReference type="InterPro" id="IPR045122">
    <property type="entry name" value="Csc1-like"/>
</dbReference>
<feature type="transmembrane region" description="Helical" evidence="3">
    <location>
        <begin position="191"/>
        <end position="211"/>
    </location>
</feature>
<dbReference type="GeneID" id="7841300"/>
<feature type="transmembrane region" description="Helical" evidence="3">
    <location>
        <begin position="769"/>
        <end position="792"/>
    </location>
</feature>
<name>Q241C6_TETTS</name>
<feature type="transmembrane region" description="Helical" evidence="3">
    <location>
        <begin position="687"/>
        <end position="710"/>
    </location>
</feature>
<dbReference type="Pfam" id="PF14703">
    <property type="entry name" value="PHM7_cyt"/>
    <property type="match status" value="1"/>
</dbReference>
<dbReference type="RefSeq" id="XP_001022627.2">
    <property type="nucleotide sequence ID" value="XM_001022627.2"/>
</dbReference>
<gene>
    <name evidence="5" type="ORF">TTHERM_01245600</name>
</gene>
<dbReference type="GO" id="GO:0005227">
    <property type="term" value="F:calcium-activated cation channel activity"/>
    <property type="evidence" value="ECO:0007669"/>
    <property type="project" value="InterPro"/>
</dbReference>
<sequence>METNQQNVKQNSQFSLSSSSSSDENKKQGEKMSQEQCQQGEEQQNNNINFNDQSKQFQNDIFQNNDKISNNHQFQQSHQTNENQQLSGNDQQPYIFNNKPYTQQYRDLFNNYDAYKIPPDFVKADQHRLANTVGPEKDINQIKENENIEYCECCARQIQRNQLSLKCNIYELSFLGCGFPLYFYFLKQCMIMLSICLFVCGIFNIITNIIGSEPCTKQQESQQNNASSSNEAICVQGGYFSIFALGRKQDQDTFMQIQGYLNLTSMIAMMIFLQFFRKLQRELAYKCDDEDIAANDYTIMIKNIPKDFDAINDDYDDDIKEFFEKNSLQEKRVEVISVTLCYNLTEITALQNQKEKLIQQKKKCLTTIYKTQNQIDSYDYSKDKLSRQITEKEAQSQNEAIQKQNSIKLKVGIELGQTESQNDQIKRETFDENLDVNKQLEIQEKNKSNQNMFQSLNGSPLQSNVRKDYLQFLTKHYSNSIDQSNVDIPAASDMPQDIAEKSEKNLKIKFKGSKSIEMQIKRLKEQLLEEEKNLKIIEKQISYLDKQHQDLTQKLMQGQGKEFMKKYFTGKALVCFKYEQDKEEIINRYKAIGISQKIISREKNLAENQMIYHGNKLTIIQAPDPNDINWMNLHVSNKEKIKRRLIGFFLSIVTLCICASAIYAFHVFQQSQVQGNKESSNTVKIQIITYALAILINVYNFILCVILQIINRYCKNSTRTKDNIFLSKSLSTARFINSAIVGFIIQLYVSKKSTKQEILFGQGGLADDANYFMITNCILPTIAQVVNVEYYIQAFLRKIEEKKGNQSVKTQEELNLISENPQFPIEERYAQLLTTMFTTAFYCPIVPITIIWSLICFILQYWIDKYNLIYRSSVKYNMSSELSLEMTEHLEYFLPIQCLSTLIFYQYANGGEFGLSSILGTVLGFLHAFLPMQEINERFFNVKNPQANTIDYESAQKYFITDYNRENPIYKMQARQNHVLNMSMKVSVQKDSLRRCGFNLGHQLLEDSIQSKNSQTPQQRQSIFSPQFVITQENENRFSHFLKHNEESEKFSSNFDGKQQNPFQKLEEKIYHKSSSYKKCQIQQNIKSDKNDTNFGIADHDQSSVSLNFKTQQQNNKAFIFPSKSYTINKQNIQFTLKIKPFMLKLPQKSNETESSEQQPQKKQNKINNLPQSRHINSKSMCLPTDLRIISKHSKNSLSFGSKYDTFAQTFTKPNQQQLNTAGNFEKLGQNMHLQFNFNYKDFPLKYKEDHILDQQIEDAIKITE</sequence>
<dbReference type="TCDB" id="1.A.17.3.11">
    <property type="family name" value="the calcium-dependent chloride channel (ca-clc) family"/>
</dbReference>
<dbReference type="AlphaFoldDB" id="Q241C6"/>
<organism evidence="5 6">
    <name type="scientific">Tetrahymena thermophila (strain SB210)</name>
    <dbReference type="NCBI Taxonomy" id="312017"/>
    <lineage>
        <taxon>Eukaryota</taxon>
        <taxon>Sar</taxon>
        <taxon>Alveolata</taxon>
        <taxon>Ciliophora</taxon>
        <taxon>Intramacronucleata</taxon>
        <taxon>Oligohymenophorea</taxon>
        <taxon>Hymenostomatida</taxon>
        <taxon>Tetrahymenina</taxon>
        <taxon>Tetrahymenidae</taxon>
        <taxon>Tetrahymena</taxon>
    </lineage>
</organism>
<feature type="compositionally biased region" description="Basic and acidic residues" evidence="2">
    <location>
        <begin position="23"/>
        <end position="33"/>
    </location>
</feature>
<evidence type="ECO:0000259" key="4">
    <source>
        <dbReference type="Pfam" id="PF14703"/>
    </source>
</evidence>
<dbReference type="InParanoid" id="Q241C6"/>
<keyword evidence="3" id="KW-1133">Transmembrane helix</keyword>
<feature type="transmembrane region" description="Helical" evidence="3">
    <location>
        <begin position="841"/>
        <end position="863"/>
    </location>
</feature>
<feature type="coiled-coil region" evidence="1">
    <location>
        <begin position="513"/>
        <end position="540"/>
    </location>
</feature>
<dbReference type="Proteomes" id="UP000009168">
    <property type="component" value="Unassembled WGS sequence"/>
</dbReference>
<reference evidence="6" key="1">
    <citation type="journal article" date="2006" name="PLoS Biol.">
        <title>Macronuclear genome sequence of the ciliate Tetrahymena thermophila, a model eukaryote.</title>
        <authorList>
            <person name="Eisen J.A."/>
            <person name="Coyne R.S."/>
            <person name="Wu M."/>
            <person name="Wu D."/>
            <person name="Thiagarajan M."/>
            <person name="Wortman J.R."/>
            <person name="Badger J.H."/>
            <person name="Ren Q."/>
            <person name="Amedeo P."/>
            <person name="Jones K.M."/>
            <person name="Tallon L.J."/>
            <person name="Delcher A.L."/>
            <person name="Salzberg S.L."/>
            <person name="Silva J.C."/>
            <person name="Haas B.J."/>
            <person name="Majoros W.H."/>
            <person name="Farzad M."/>
            <person name="Carlton J.M."/>
            <person name="Smith R.K. Jr."/>
            <person name="Garg J."/>
            <person name="Pearlman R.E."/>
            <person name="Karrer K.M."/>
            <person name="Sun L."/>
            <person name="Manning G."/>
            <person name="Elde N.C."/>
            <person name="Turkewitz A.P."/>
            <person name="Asai D.J."/>
            <person name="Wilkes D.E."/>
            <person name="Wang Y."/>
            <person name="Cai H."/>
            <person name="Collins K."/>
            <person name="Stewart B.A."/>
            <person name="Lee S.R."/>
            <person name="Wilamowska K."/>
            <person name="Weinberg Z."/>
            <person name="Ruzzo W.L."/>
            <person name="Wloga D."/>
            <person name="Gaertig J."/>
            <person name="Frankel J."/>
            <person name="Tsao C.-C."/>
            <person name="Gorovsky M.A."/>
            <person name="Keeling P.J."/>
            <person name="Waller R.F."/>
            <person name="Patron N.J."/>
            <person name="Cherry J.M."/>
            <person name="Stover N.A."/>
            <person name="Krieger C.J."/>
            <person name="del Toro C."/>
            <person name="Ryder H.F."/>
            <person name="Williamson S.C."/>
            <person name="Barbeau R.A."/>
            <person name="Hamilton E.P."/>
            <person name="Orias E."/>
        </authorList>
    </citation>
    <scope>NUCLEOTIDE SEQUENCE [LARGE SCALE GENOMIC DNA]</scope>
    <source>
        <strain evidence="6">SB210</strain>
    </source>
</reference>
<feature type="transmembrane region" description="Helical" evidence="3">
    <location>
        <begin position="257"/>
        <end position="276"/>
    </location>
</feature>
<dbReference type="InterPro" id="IPR027815">
    <property type="entry name" value="CSC1/OSCA1-like_cyt"/>
</dbReference>
<evidence type="ECO:0000313" key="5">
    <source>
        <dbReference type="EMBL" id="EAS02382.2"/>
    </source>
</evidence>
<proteinExistence type="predicted"/>
<evidence type="ECO:0000256" key="2">
    <source>
        <dbReference type="SAM" id="MobiDB-lite"/>
    </source>
</evidence>
<evidence type="ECO:0000256" key="3">
    <source>
        <dbReference type="SAM" id="Phobius"/>
    </source>
</evidence>
<accession>Q241C6</accession>
<feature type="compositionally biased region" description="Polar residues" evidence="2">
    <location>
        <begin position="1"/>
        <end position="11"/>
    </location>
</feature>
<dbReference type="PANTHER" id="PTHR13018:SF83">
    <property type="entry name" value="RRM DOMAIN-CONTAINING PROTEIN"/>
    <property type="match status" value="1"/>
</dbReference>
<dbReference type="KEGG" id="tet:TTHERM_01245600"/>
<feature type="region of interest" description="Disordered" evidence="2">
    <location>
        <begin position="73"/>
        <end position="93"/>
    </location>
</feature>
<evidence type="ECO:0000256" key="1">
    <source>
        <dbReference type="SAM" id="Coils"/>
    </source>
</evidence>
<keyword evidence="1" id="KW-0175">Coiled coil</keyword>
<feature type="compositionally biased region" description="Low complexity" evidence="2">
    <location>
        <begin position="12"/>
        <end position="22"/>
    </location>
</feature>
<dbReference type="OrthoDB" id="286234at2759"/>
<feature type="compositionally biased region" description="Low complexity" evidence="2">
    <location>
        <begin position="1158"/>
        <end position="1172"/>
    </location>
</feature>
<protein>
    <submittedName>
        <fullName evidence="5">Phage head-tail family protein, putative</fullName>
    </submittedName>
</protein>
<dbReference type="PANTHER" id="PTHR13018">
    <property type="entry name" value="PROBABLE MEMBRANE PROTEIN DUF221-RELATED"/>
    <property type="match status" value="1"/>
</dbReference>